<dbReference type="RefSeq" id="WP_139642187.1">
    <property type="nucleotide sequence ID" value="NZ_BAAAZS010000018.1"/>
</dbReference>
<evidence type="ECO:0000313" key="1">
    <source>
        <dbReference type="EMBL" id="TNM32299.1"/>
    </source>
</evidence>
<dbReference type="AlphaFoldDB" id="A0A5C4VBG7"/>
<name>A0A5C4VBG7_9ACTN</name>
<dbReference type="Gene3D" id="2.130.10.10">
    <property type="entry name" value="YVTN repeat-like/Quinoprotein amine dehydrogenase"/>
    <property type="match status" value="1"/>
</dbReference>
<protein>
    <submittedName>
        <fullName evidence="1">Uncharacterized protein</fullName>
    </submittedName>
</protein>
<reference evidence="1 2" key="1">
    <citation type="submission" date="2019-06" db="EMBL/GenBank/DDBJ databases">
        <title>Draft genome of Streptomyces sedi sp. JCM16909.</title>
        <authorList>
            <person name="Klykleung N."/>
            <person name="Tanasupawat S."/>
            <person name="Kudo T."/>
            <person name="Yuki M."/>
            <person name="Ohkuma M."/>
        </authorList>
    </citation>
    <scope>NUCLEOTIDE SEQUENCE [LARGE SCALE GENOMIC DNA]</scope>
    <source>
        <strain evidence="1 2">JCM 16909</strain>
    </source>
</reference>
<evidence type="ECO:0000313" key="2">
    <source>
        <dbReference type="Proteomes" id="UP000311713"/>
    </source>
</evidence>
<comment type="caution">
    <text evidence="1">The sequence shown here is derived from an EMBL/GenBank/DDBJ whole genome shotgun (WGS) entry which is preliminary data.</text>
</comment>
<dbReference type="SUPFAM" id="SSF82171">
    <property type="entry name" value="DPP6 N-terminal domain-like"/>
    <property type="match status" value="1"/>
</dbReference>
<dbReference type="OrthoDB" id="3795380at2"/>
<proteinExistence type="predicted"/>
<dbReference type="InterPro" id="IPR011042">
    <property type="entry name" value="6-blade_b-propeller_TolB-like"/>
</dbReference>
<dbReference type="Proteomes" id="UP000311713">
    <property type="component" value="Unassembled WGS sequence"/>
</dbReference>
<organism evidence="1 2">
    <name type="scientific">Streptomyces sedi</name>
    <dbReference type="NCBI Taxonomy" id="555059"/>
    <lineage>
        <taxon>Bacteria</taxon>
        <taxon>Bacillati</taxon>
        <taxon>Actinomycetota</taxon>
        <taxon>Actinomycetes</taxon>
        <taxon>Kitasatosporales</taxon>
        <taxon>Streptomycetaceae</taxon>
        <taxon>Streptomyces</taxon>
    </lineage>
</organism>
<dbReference type="EMBL" id="VDGT01000004">
    <property type="protein sequence ID" value="TNM32299.1"/>
    <property type="molecule type" value="Genomic_DNA"/>
</dbReference>
<accession>A0A5C4VBG7</accession>
<keyword evidence="2" id="KW-1185">Reference proteome</keyword>
<dbReference type="Gene3D" id="2.120.10.30">
    <property type="entry name" value="TolB, C-terminal domain"/>
    <property type="match status" value="1"/>
</dbReference>
<dbReference type="InterPro" id="IPR015943">
    <property type="entry name" value="WD40/YVTN_repeat-like_dom_sf"/>
</dbReference>
<gene>
    <name evidence="1" type="ORF">FH715_07890</name>
</gene>
<sequence length="651" mass="69158">MELTGRDILLVGPFEGFEVGELRRRLEAAGAHVTEELTGATFAVFAGTGASADTYGEAYALGVPQHDEAALAALLDGLEAKRTGAVGPGGFAEPAMLAAAGPEKLAELLRGARVRAFTPARDLPPLRRRLAELEAEHGVTEAHRLATRLVCGSKATLSAPYRHRSEITSVALSPSGAHVATAEWGEGDSGVALIWEVSTGKCVNALEGISGGIGWWGRSDCVQWSADGTRLGMAFDTNAVGVWDPFGEGEPLAEARVTEGHSRPPGWALSPDGLSAMVAVGNSGLSDRVTGCVVPLERGVLSWSADAVEGTHPYLLSDGNPVVREGAMARWDELDTDGTLSWSVDGRRLYAAARSEAFVVDVAGGRPLWGTRVDRVAAWSPDGRLLAHLGGGRLHIRDGATGDPVVEPVPHAGSRFDTSLRWGARGATARLAVVCDGESRRPGVEIHDDGRSVHRLETTPARTHDVGDFANWAWAPSGDRAAVLTAAGEIEVWALDDGTPRRLRALAAPAGTRGVLWGAEETVVAVGPETLRFLRAGNGAVLGDFAYMLEAGGEPPVPREFLWDERLEGRLFALDEHTWCLPVGPHGAIAPPERRADVETRLAWIAAGRFAWPLRWGDFALWPDAETAMSRTRVWTDELAALRDGLREAGG</sequence>